<dbReference type="Proteomes" id="UP000263517">
    <property type="component" value="Unassembled WGS sequence"/>
</dbReference>
<protein>
    <submittedName>
        <fullName evidence="2">Nuclease</fullName>
    </submittedName>
</protein>
<name>A0A350NZZ1_9ALTE</name>
<feature type="domain" description="TNase-like" evidence="1">
    <location>
        <begin position="7"/>
        <end position="114"/>
    </location>
</feature>
<comment type="caution">
    <text evidence="2">The sequence shown here is derived from an EMBL/GenBank/DDBJ whole genome shotgun (WGS) entry which is preliminary data.</text>
</comment>
<dbReference type="Gene3D" id="2.40.50.90">
    <property type="match status" value="1"/>
</dbReference>
<sequence length="114" mass="13006">MSSVAYHYKVYQVNRIVDGDTVDLTVDLGFGIFHKIRVRLEGIDTPETRTRDLREKAAGIRATDFLNELINNATELTLTTEKAGKYGRYLGTLWDRSHSINQTMIDEGHAEVYK</sequence>
<dbReference type="Pfam" id="PF00565">
    <property type="entry name" value="SNase"/>
    <property type="match status" value="1"/>
</dbReference>
<dbReference type="EMBL" id="DNAN01000090">
    <property type="protein sequence ID" value="HAW74608.1"/>
    <property type="molecule type" value="Genomic_DNA"/>
</dbReference>
<evidence type="ECO:0000313" key="3">
    <source>
        <dbReference type="Proteomes" id="UP000263517"/>
    </source>
</evidence>
<dbReference type="SMART" id="SM00318">
    <property type="entry name" value="SNc"/>
    <property type="match status" value="1"/>
</dbReference>
<dbReference type="InterPro" id="IPR016071">
    <property type="entry name" value="Staphylococal_nuclease_OB-fold"/>
</dbReference>
<dbReference type="PROSITE" id="PS50830">
    <property type="entry name" value="TNASE_3"/>
    <property type="match status" value="1"/>
</dbReference>
<dbReference type="SUPFAM" id="SSF50199">
    <property type="entry name" value="Staphylococcal nuclease"/>
    <property type="match status" value="1"/>
</dbReference>
<gene>
    <name evidence="2" type="ORF">DCW74_02605</name>
</gene>
<accession>A0A350NZZ1</accession>
<dbReference type="InterPro" id="IPR035437">
    <property type="entry name" value="SNase_OB-fold_sf"/>
</dbReference>
<organism evidence="2 3">
    <name type="scientific">Alteromonas australica</name>
    <dbReference type="NCBI Taxonomy" id="589873"/>
    <lineage>
        <taxon>Bacteria</taxon>
        <taxon>Pseudomonadati</taxon>
        <taxon>Pseudomonadota</taxon>
        <taxon>Gammaproteobacteria</taxon>
        <taxon>Alteromonadales</taxon>
        <taxon>Alteromonadaceae</taxon>
        <taxon>Alteromonas/Salinimonas group</taxon>
        <taxon>Alteromonas</taxon>
    </lineage>
</organism>
<reference evidence="2 3" key="1">
    <citation type="journal article" date="2018" name="Nat. Biotechnol.">
        <title>A standardized bacterial taxonomy based on genome phylogeny substantially revises the tree of life.</title>
        <authorList>
            <person name="Parks D.H."/>
            <person name="Chuvochina M."/>
            <person name="Waite D.W."/>
            <person name="Rinke C."/>
            <person name="Skarshewski A."/>
            <person name="Chaumeil P.A."/>
            <person name="Hugenholtz P."/>
        </authorList>
    </citation>
    <scope>NUCLEOTIDE SEQUENCE [LARGE SCALE GENOMIC DNA]</scope>
    <source>
        <strain evidence="2">UBA11978</strain>
    </source>
</reference>
<evidence type="ECO:0000259" key="1">
    <source>
        <dbReference type="PROSITE" id="PS50830"/>
    </source>
</evidence>
<proteinExistence type="predicted"/>
<dbReference type="AlphaFoldDB" id="A0A350NZZ1"/>
<evidence type="ECO:0000313" key="2">
    <source>
        <dbReference type="EMBL" id="HAW74608.1"/>
    </source>
</evidence>